<dbReference type="RefSeq" id="WP_104370670.1">
    <property type="nucleotide sequence ID" value="NZ_BFAV01000018.1"/>
</dbReference>
<keyword evidence="3" id="KW-1185">Reference proteome</keyword>
<dbReference type="InterPro" id="IPR010359">
    <property type="entry name" value="IrrE_HExxH"/>
</dbReference>
<dbReference type="Gene3D" id="1.10.10.2910">
    <property type="match status" value="1"/>
</dbReference>
<dbReference type="EMBL" id="BFAV01000018">
    <property type="protein sequence ID" value="GBF32098.1"/>
    <property type="molecule type" value="Genomic_DNA"/>
</dbReference>
<dbReference type="InterPro" id="IPR052345">
    <property type="entry name" value="Rad_response_metalloprotease"/>
</dbReference>
<dbReference type="Pfam" id="PF06114">
    <property type="entry name" value="Peptidase_M78"/>
    <property type="match status" value="1"/>
</dbReference>
<dbReference type="PANTHER" id="PTHR43236">
    <property type="entry name" value="ANTITOXIN HIGA1"/>
    <property type="match status" value="1"/>
</dbReference>
<feature type="domain" description="IrrE N-terminal-like" evidence="1">
    <location>
        <begin position="50"/>
        <end position="161"/>
    </location>
</feature>
<gene>
    <name evidence="2" type="ORF">DCCM_0289</name>
</gene>
<dbReference type="AlphaFoldDB" id="A0A2L2X7N7"/>
<sequence>MIDKLELCTKALSLRRELGEDTTSPIDIFSLAHTIPHLTLVFYPMGDHLSGMCIKNDGNPVIAINSSMSVGRQRFSMAHELYHLYYDESEQSTVCAIKIGSGNDVERAADQFASYFLMPPVALSEAIKKIHGSSTDNLGIKEVVKLEQYFGVSRQALLYRLVEDGKLTAQQADQFRQGVIRSAVNLGYDDSLYKPLPENKQYKTYGYYIQQAKELLERDIVSTGKYEQLLLAAFRPDLVYGDEFEGSELND</sequence>
<evidence type="ECO:0000313" key="3">
    <source>
        <dbReference type="Proteomes" id="UP000239549"/>
    </source>
</evidence>
<dbReference type="PANTHER" id="PTHR43236:SF1">
    <property type="entry name" value="BLL7220 PROTEIN"/>
    <property type="match status" value="1"/>
</dbReference>
<dbReference type="OrthoDB" id="42613at2"/>
<evidence type="ECO:0000259" key="1">
    <source>
        <dbReference type="Pfam" id="PF06114"/>
    </source>
</evidence>
<organism evidence="2 3">
    <name type="scientific">Desulfocucumis palustris</name>
    <dbReference type="NCBI Taxonomy" id="1898651"/>
    <lineage>
        <taxon>Bacteria</taxon>
        <taxon>Bacillati</taxon>
        <taxon>Bacillota</taxon>
        <taxon>Clostridia</taxon>
        <taxon>Eubacteriales</taxon>
        <taxon>Desulfocucumaceae</taxon>
        <taxon>Desulfocucumis</taxon>
    </lineage>
</organism>
<proteinExistence type="predicted"/>
<dbReference type="Proteomes" id="UP000239549">
    <property type="component" value="Unassembled WGS sequence"/>
</dbReference>
<reference evidence="3" key="1">
    <citation type="submission" date="2018-02" db="EMBL/GenBank/DDBJ databases">
        <title>Genome sequence of Desulfocucumis palustris strain NAW-5.</title>
        <authorList>
            <person name="Watanabe M."/>
            <person name="Kojima H."/>
            <person name="Fukui M."/>
        </authorList>
    </citation>
    <scope>NUCLEOTIDE SEQUENCE [LARGE SCALE GENOMIC DNA]</scope>
    <source>
        <strain evidence="3">NAW-5</strain>
    </source>
</reference>
<accession>A0A2L2X7N7</accession>
<evidence type="ECO:0000313" key="2">
    <source>
        <dbReference type="EMBL" id="GBF32098.1"/>
    </source>
</evidence>
<name>A0A2L2X7N7_9FIRM</name>
<comment type="caution">
    <text evidence="2">The sequence shown here is derived from an EMBL/GenBank/DDBJ whole genome shotgun (WGS) entry which is preliminary data.</text>
</comment>
<protein>
    <recommendedName>
        <fullName evidence="1">IrrE N-terminal-like domain-containing protein</fullName>
    </recommendedName>
</protein>